<gene>
    <name evidence="1" type="ORF">P8625_08440</name>
</gene>
<dbReference type="Proteomes" id="UP001232001">
    <property type="component" value="Chromosome"/>
</dbReference>
<keyword evidence="2" id="KW-1185">Reference proteome</keyword>
<proteinExistence type="predicted"/>
<dbReference type="RefSeq" id="WP_279650029.1">
    <property type="nucleotide sequence ID" value="NZ_CP122539.1"/>
</dbReference>
<evidence type="ECO:0008006" key="3">
    <source>
        <dbReference type="Google" id="ProtNLM"/>
    </source>
</evidence>
<organism evidence="1 2">
    <name type="scientific">Tenacibaculum tangerinum</name>
    <dbReference type="NCBI Taxonomy" id="3038772"/>
    <lineage>
        <taxon>Bacteria</taxon>
        <taxon>Pseudomonadati</taxon>
        <taxon>Bacteroidota</taxon>
        <taxon>Flavobacteriia</taxon>
        <taxon>Flavobacteriales</taxon>
        <taxon>Flavobacteriaceae</taxon>
        <taxon>Tenacibaculum</taxon>
    </lineage>
</organism>
<dbReference type="EMBL" id="CP122539">
    <property type="protein sequence ID" value="WGH74148.1"/>
    <property type="molecule type" value="Genomic_DNA"/>
</dbReference>
<evidence type="ECO:0000313" key="1">
    <source>
        <dbReference type="EMBL" id="WGH74148.1"/>
    </source>
</evidence>
<sequence>MKTINQVNGIPLHYARLTNHPYGTRGQQRNFLIDEGFLNTLQKALQEVFEHCPLGIPEVLTTAGIFVDKPGQHGHGKAFDIDAIFWNNETLVTTNFIHQKELYLGIESFLRKHFGIVLNYYYPNHKDHWHVDTSVPVDYNESSKSETLYLQLVLKYIYREEILVDGIWGRQTSGVVKEVFEKLGIKTPITTKANYLKFLDSTGKIAFKLYEQKTSPRHLLNNLTEVIEGLPQQNKLAVREALNSFLDHSETATWLDDFEDVHDLESVIEEIIT</sequence>
<evidence type="ECO:0000313" key="2">
    <source>
        <dbReference type="Proteomes" id="UP001232001"/>
    </source>
</evidence>
<accession>A0ABY8L1C8</accession>
<reference evidence="1 2" key="1">
    <citation type="submission" date="2023-04" db="EMBL/GenBank/DDBJ databases">
        <title>Tenacibaculum tangerinum sp. nov., isolated from sea tidal flat of South Korea.</title>
        <authorList>
            <person name="Lee S.H."/>
            <person name="Kim J.-J."/>
        </authorList>
    </citation>
    <scope>NUCLEOTIDE SEQUENCE [LARGE SCALE GENOMIC DNA]</scope>
    <source>
        <strain evidence="1 2">GRR-S3-23</strain>
    </source>
</reference>
<protein>
    <recommendedName>
        <fullName evidence="3">Extensin-like C-terminal domain-containing protein</fullName>
    </recommendedName>
</protein>
<name>A0ABY8L1C8_9FLAO</name>